<sequence length="318" mass="33597">MRLFDVAEIDAALSYPALIDILDDAFRSEVIAPKRGQYAIERPGEDDAILLTMPAWSGPAAEKPYIGTKILSVFFGNGKRNLPGVLGAYLLMDGTTGRPLAVMDGNRLTLWRTAGASALASRYMSNPEASHMVMVGAGALAPFIIKAHRSVRPLTDIAVWARRPEAAEAVVAELAKDGIEARATTDLEGEVRTADIISCATNATEPLIHGHWLKREAHLDLIGGFTMQMREADADALQRARVVVDSAKAIEEGGDVAVAIAEGSYSADKVAGTLADLCHGRVQGSVAGGGITLFKSVGVALEDLAAAVAVWEHGADRS</sequence>
<reference evidence="2" key="1">
    <citation type="submission" date="2020-09" db="EMBL/GenBank/DDBJ databases">
        <title>Bosea spartocytisi sp. nov. a root nodule endophyte of Spartocytisus supranubius in the high mountain ecosystem fo the Teide National Park (Canary Islands, Spain).</title>
        <authorList>
            <person name="Pulido-Suarez L."/>
            <person name="Peix A."/>
            <person name="Igual J.M."/>
            <person name="Socas-Perez N."/>
            <person name="Velazquez E."/>
            <person name="Flores-Felix J.D."/>
            <person name="Leon-Barrios M."/>
        </authorList>
    </citation>
    <scope>NUCLEOTIDE SEQUENCE</scope>
    <source>
        <strain evidence="2">SSUT16</strain>
    </source>
</reference>
<dbReference type="PANTHER" id="PTHR13812">
    <property type="entry name" value="KETIMINE REDUCTASE MU-CRYSTALLIN"/>
    <property type="match status" value="1"/>
</dbReference>
<gene>
    <name evidence="2" type="ORF">IED13_21910</name>
</gene>
<dbReference type="Pfam" id="PF02423">
    <property type="entry name" value="OCD_Mu_crystall"/>
    <property type="match status" value="1"/>
</dbReference>
<dbReference type="RefSeq" id="WP_191125454.1">
    <property type="nucleotide sequence ID" value="NZ_JACXWY010000017.1"/>
</dbReference>
<evidence type="ECO:0000313" key="3">
    <source>
        <dbReference type="Proteomes" id="UP000619295"/>
    </source>
</evidence>
<comment type="similarity">
    <text evidence="1">Belongs to the ornithine cyclodeaminase/mu-crystallin family.</text>
</comment>
<dbReference type="AlphaFoldDB" id="A0A927EDD2"/>
<keyword evidence="3" id="KW-1185">Reference proteome</keyword>
<dbReference type="GO" id="GO:0005737">
    <property type="term" value="C:cytoplasm"/>
    <property type="evidence" value="ECO:0007669"/>
    <property type="project" value="TreeGrafter"/>
</dbReference>
<organism evidence="2 3">
    <name type="scientific">Bosea spartocytisi</name>
    <dbReference type="NCBI Taxonomy" id="2773451"/>
    <lineage>
        <taxon>Bacteria</taxon>
        <taxon>Pseudomonadati</taxon>
        <taxon>Pseudomonadota</taxon>
        <taxon>Alphaproteobacteria</taxon>
        <taxon>Hyphomicrobiales</taxon>
        <taxon>Boseaceae</taxon>
        <taxon>Bosea</taxon>
    </lineage>
</organism>
<accession>A0A927EDD2</accession>
<dbReference type="GO" id="GO:0019752">
    <property type="term" value="P:carboxylic acid metabolic process"/>
    <property type="evidence" value="ECO:0007669"/>
    <property type="project" value="UniProtKB-ARBA"/>
</dbReference>
<dbReference type="PANTHER" id="PTHR13812:SF19">
    <property type="entry name" value="KETIMINE REDUCTASE MU-CRYSTALLIN"/>
    <property type="match status" value="1"/>
</dbReference>
<evidence type="ECO:0000256" key="1">
    <source>
        <dbReference type="ARBA" id="ARBA00008903"/>
    </source>
</evidence>
<dbReference type="EMBL" id="JACXWY010000017">
    <property type="protein sequence ID" value="MBD3848362.1"/>
    <property type="molecule type" value="Genomic_DNA"/>
</dbReference>
<dbReference type="InterPro" id="IPR036291">
    <property type="entry name" value="NAD(P)-bd_dom_sf"/>
</dbReference>
<dbReference type="SUPFAM" id="SSF51735">
    <property type="entry name" value="NAD(P)-binding Rossmann-fold domains"/>
    <property type="match status" value="1"/>
</dbReference>
<evidence type="ECO:0000313" key="2">
    <source>
        <dbReference type="EMBL" id="MBD3848362.1"/>
    </source>
</evidence>
<dbReference type="Proteomes" id="UP000619295">
    <property type="component" value="Unassembled WGS sequence"/>
</dbReference>
<dbReference type="FunFam" id="3.40.50.720:FF:000311">
    <property type="entry name" value="Ornithine cyclodeaminase"/>
    <property type="match status" value="1"/>
</dbReference>
<dbReference type="Gene3D" id="3.30.1780.10">
    <property type="entry name" value="ornithine cyclodeaminase, domain 1"/>
    <property type="match status" value="1"/>
</dbReference>
<protein>
    <submittedName>
        <fullName evidence="2">Ornithine cyclodeaminase family protein</fullName>
    </submittedName>
</protein>
<dbReference type="InterPro" id="IPR003462">
    <property type="entry name" value="ODC_Mu_crystall"/>
</dbReference>
<dbReference type="InterPro" id="IPR023401">
    <property type="entry name" value="ODC_N"/>
</dbReference>
<name>A0A927EDD2_9HYPH</name>
<proteinExistence type="inferred from homology"/>
<comment type="caution">
    <text evidence="2">The sequence shown here is derived from an EMBL/GenBank/DDBJ whole genome shotgun (WGS) entry which is preliminary data.</text>
</comment>
<dbReference type="NCBIfam" id="NF004793">
    <property type="entry name" value="PRK06141.1"/>
    <property type="match status" value="1"/>
</dbReference>
<dbReference type="Gene3D" id="3.40.50.720">
    <property type="entry name" value="NAD(P)-binding Rossmann-like Domain"/>
    <property type="match status" value="1"/>
</dbReference>
<dbReference type="GO" id="GO:0016491">
    <property type="term" value="F:oxidoreductase activity"/>
    <property type="evidence" value="ECO:0007669"/>
    <property type="project" value="UniProtKB-ARBA"/>
</dbReference>
<dbReference type="PIRSF" id="PIRSF001439">
    <property type="entry name" value="CryM"/>
    <property type="match status" value="1"/>
</dbReference>